<organism evidence="1 2">
    <name type="scientific">Bacterioplanoides pacificum</name>
    <dbReference type="NCBI Taxonomy" id="1171596"/>
    <lineage>
        <taxon>Bacteria</taxon>
        <taxon>Pseudomonadati</taxon>
        <taxon>Pseudomonadota</taxon>
        <taxon>Gammaproteobacteria</taxon>
        <taxon>Oceanospirillales</taxon>
        <taxon>Oceanospirillaceae</taxon>
        <taxon>Bacterioplanoides</taxon>
    </lineage>
</organism>
<proteinExistence type="predicted"/>
<dbReference type="Gene3D" id="3.30.2020.10">
    <property type="entry name" value="NE0471-like N-terminal domain"/>
    <property type="match status" value="1"/>
</dbReference>
<dbReference type="Proteomes" id="UP001595722">
    <property type="component" value="Unassembled WGS sequence"/>
</dbReference>
<evidence type="ECO:0000313" key="1">
    <source>
        <dbReference type="EMBL" id="MFC3680229.1"/>
    </source>
</evidence>
<dbReference type="SUPFAM" id="SSF143880">
    <property type="entry name" value="NE0471 N-terminal domain-like"/>
    <property type="match status" value="1"/>
</dbReference>
<keyword evidence="2" id="KW-1185">Reference proteome</keyword>
<gene>
    <name evidence="1" type="ORF">ACFOMG_08960</name>
</gene>
<reference evidence="2" key="1">
    <citation type="journal article" date="2019" name="Int. J. Syst. Evol. Microbiol.">
        <title>The Global Catalogue of Microorganisms (GCM) 10K type strain sequencing project: providing services to taxonomists for standard genome sequencing and annotation.</title>
        <authorList>
            <consortium name="The Broad Institute Genomics Platform"/>
            <consortium name="The Broad Institute Genome Sequencing Center for Infectious Disease"/>
            <person name="Wu L."/>
            <person name="Ma J."/>
        </authorList>
    </citation>
    <scope>NUCLEOTIDE SEQUENCE [LARGE SCALE GENOMIC DNA]</scope>
    <source>
        <strain evidence="2">KCTC 42424</strain>
    </source>
</reference>
<accession>A0ABV7VRY6</accession>
<comment type="caution">
    <text evidence="1">The sequence shown here is derived from an EMBL/GenBank/DDBJ whole genome shotgun (WGS) entry which is preliminary data.</text>
</comment>
<evidence type="ECO:0008006" key="3">
    <source>
        <dbReference type="Google" id="ProtNLM"/>
    </source>
</evidence>
<name>A0ABV7VRY6_9GAMM</name>
<dbReference type="EMBL" id="JBHRYB010000005">
    <property type="protein sequence ID" value="MFC3680229.1"/>
    <property type="molecule type" value="Genomic_DNA"/>
</dbReference>
<dbReference type="InterPro" id="IPR036782">
    <property type="entry name" value="NE0471-like_N"/>
</dbReference>
<sequence>MMSSFPSVVQARHLHGHILEIHFSDGHISVVDFAPFIFACDHPDIHCYRQPGLFLAFELCDGNLNWHDYRMIFPLEDLYHNRLAGRH</sequence>
<dbReference type="RefSeq" id="WP_376866115.1">
    <property type="nucleotide sequence ID" value="NZ_JBHRYB010000005.1"/>
</dbReference>
<evidence type="ECO:0000313" key="2">
    <source>
        <dbReference type="Proteomes" id="UP001595722"/>
    </source>
</evidence>
<protein>
    <recommendedName>
        <fullName evidence="3">DUF2442 domain-containing protein</fullName>
    </recommendedName>
</protein>